<feature type="domain" description="Ketoreductase" evidence="4">
    <location>
        <begin position="6"/>
        <end position="184"/>
    </location>
</feature>
<dbReference type="PROSITE" id="PS00061">
    <property type="entry name" value="ADH_SHORT"/>
    <property type="match status" value="1"/>
</dbReference>
<name>A0A4R2BJI9_9BACI</name>
<dbReference type="AlphaFoldDB" id="A0A4R2BJI9"/>
<protein>
    <submittedName>
        <fullName evidence="5">Putative oxidoreductase</fullName>
    </submittedName>
</protein>
<dbReference type="Proteomes" id="UP000295689">
    <property type="component" value="Unassembled WGS sequence"/>
</dbReference>
<dbReference type="SMART" id="SM00822">
    <property type="entry name" value="PKS_KR"/>
    <property type="match status" value="1"/>
</dbReference>
<evidence type="ECO:0000256" key="3">
    <source>
        <dbReference type="RuleBase" id="RU000363"/>
    </source>
</evidence>
<dbReference type="PRINTS" id="PR00081">
    <property type="entry name" value="GDHRDH"/>
</dbReference>
<dbReference type="Gene3D" id="3.40.50.720">
    <property type="entry name" value="NAD(P)-binding Rossmann-like Domain"/>
    <property type="match status" value="1"/>
</dbReference>
<evidence type="ECO:0000259" key="4">
    <source>
        <dbReference type="SMART" id="SM00822"/>
    </source>
</evidence>
<dbReference type="GO" id="GO:0016491">
    <property type="term" value="F:oxidoreductase activity"/>
    <property type="evidence" value="ECO:0007669"/>
    <property type="project" value="UniProtKB-KW"/>
</dbReference>
<dbReference type="PANTHER" id="PTHR44196:SF1">
    <property type="entry name" value="DEHYDROGENASE_REDUCTASE SDR FAMILY MEMBER 7B"/>
    <property type="match status" value="1"/>
</dbReference>
<organism evidence="5 6">
    <name type="scientific">Mesobacillus foraminis</name>
    <dbReference type="NCBI Taxonomy" id="279826"/>
    <lineage>
        <taxon>Bacteria</taxon>
        <taxon>Bacillati</taxon>
        <taxon>Bacillota</taxon>
        <taxon>Bacilli</taxon>
        <taxon>Bacillales</taxon>
        <taxon>Bacillaceae</taxon>
        <taxon>Mesobacillus</taxon>
    </lineage>
</organism>
<evidence type="ECO:0000256" key="1">
    <source>
        <dbReference type="ARBA" id="ARBA00006484"/>
    </source>
</evidence>
<dbReference type="InterPro" id="IPR002347">
    <property type="entry name" value="SDR_fam"/>
</dbReference>
<dbReference type="GO" id="GO:0016020">
    <property type="term" value="C:membrane"/>
    <property type="evidence" value="ECO:0007669"/>
    <property type="project" value="TreeGrafter"/>
</dbReference>
<proteinExistence type="inferred from homology"/>
<gene>
    <name evidence="5" type="ORF">EV146_102307</name>
</gene>
<sequence>MKISGNTVLITGGATGIGFALAQRFLLADNTVIIVGRREDKLTEAKDKHPDLHIKGCDISIEAERTSLFNWINTDFPQVNVLVNNAGIQQRVNLLQEAHEWDYYKKEISINVDAPIHLSMLFASHFIQQEHAAIINISSGLAIRPGVWVPIYSATKAALHSFTVSLRIQLAQTNVKVTEVFPPAVNTDLGGAGLHTFGAPLQDFADSVFSRLKEGDHEIGYGDSEARLTASKAENDKGAIEAWRNFLKNNPDF</sequence>
<dbReference type="PANTHER" id="PTHR44196">
    <property type="entry name" value="DEHYDROGENASE/REDUCTASE SDR FAMILY MEMBER 7B"/>
    <property type="match status" value="1"/>
</dbReference>
<dbReference type="InterPro" id="IPR020904">
    <property type="entry name" value="Sc_DH/Rdtase_CS"/>
</dbReference>
<evidence type="ECO:0000313" key="5">
    <source>
        <dbReference type="EMBL" id="TCN27357.1"/>
    </source>
</evidence>
<dbReference type="InterPro" id="IPR036291">
    <property type="entry name" value="NAD(P)-bd_dom_sf"/>
</dbReference>
<dbReference type="EMBL" id="SLVV01000002">
    <property type="protein sequence ID" value="TCN27357.1"/>
    <property type="molecule type" value="Genomic_DNA"/>
</dbReference>
<comment type="caution">
    <text evidence="5">The sequence shown here is derived from an EMBL/GenBank/DDBJ whole genome shotgun (WGS) entry which is preliminary data.</text>
</comment>
<dbReference type="SUPFAM" id="SSF51735">
    <property type="entry name" value="NAD(P)-binding Rossmann-fold domains"/>
    <property type="match status" value="1"/>
</dbReference>
<evidence type="ECO:0000256" key="2">
    <source>
        <dbReference type="ARBA" id="ARBA00023002"/>
    </source>
</evidence>
<dbReference type="PRINTS" id="PR00080">
    <property type="entry name" value="SDRFAMILY"/>
</dbReference>
<dbReference type="InterPro" id="IPR057326">
    <property type="entry name" value="KR_dom"/>
</dbReference>
<comment type="similarity">
    <text evidence="1 3">Belongs to the short-chain dehydrogenases/reductases (SDR) family.</text>
</comment>
<accession>A0A4R2BJI9</accession>
<dbReference type="Pfam" id="PF00106">
    <property type="entry name" value="adh_short"/>
    <property type="match status" value="1"/>
</dbReference>
<keyword evidence="6" id="KW-1185">Reference proteome</keyword>
<reference evidence="5 6" key="1">
    <citation type="journal article" date="2015" name="Stand. Genomic Sci.">
        <title>Genomic Encyclopedia of Bacterial and Archaeal Type Strains, Phase III: the genomes of soil and plant-associated and newly described type strains.</title>
        <authorList>
            <person name="Whitman W.B."/>
            <person name="Woyke T."/>
            <person name="Klenk H.P."/>
            <person name="Zhou Y."/>
            <person name="Lilburn T.G."/>
            <person name="Beck B.J."/>
            <person name="De Vos P."/>
            <person name="Vandamme P."/>
            <person name="Eisen J.A."/>
            <person name="Garrity G."/>
            <person name="Hugenholtz P."/>
            <person name="Kyrpides N.C."/>
        </authorList>
    </citation>
    <scope>NUCLEOTIDE SEQUENCE [LARGE SCALE GENOMIC DNA]</scope>
    <source>
        <strain evidence="5 6">CV53</strain>
    </source>
</reference>
<keyword evidence="2" id="KW-0560">Oxidoreductase</keyword>
<dbReference type="RefSeq" id="WP_132002115.1">
    <property type="nucleotide sequence ID" value="NZ_JABUHM010000001.1"/>
</dbReference>
<evidence type="ECO:0000313" key="6">
    <source>
        <dbReference type="Proteomes" id="UP000295689"/>
    </source>
</evidence>